<dbReference type="Proteomes" id="UP000824890">
    <property type="component" value="Unassembled WGS sequence"/>
</dbReference>
<dbReference type="PANTHER" id="PTHR47579">
    <property type="entry name" value="COMPLEX 1 LYR PROTEIN"/>
    <property type="match status" value="1"/>
</dbReference>
<keyword evidence="1" id="KW-0472">Membrane</keyword>
<evidence type="ECO:0000313" key="3">
    <source>
        <dbReference type="Proteomes" id="UP000824890"/>
    </source>
</evidence>
<feature type="transmembrane region" description="Helical" evidence="1">
    <location>
        <begin position="21"/>
        <end position="42"/>
    </location>
</feature>
<accession>A0ABQ8EP00</accession>
<evidence type="ECO:0000256" key="1">
    <source>
        <dbReference type="SAM" id="Phobius"/>
    </source>
</evidence>
<organism evidence="2 3">
    <name type="scientific">Brassica napus</name>
    <name type="common">Rape</name>
    <dbReference type="NCBI Taxonomy" id="3708"/>
    <lineage>
        <taxon>Eukaryota</taxon>
        <taxon>Viridiplantae</taxon>
        <taxon>Streptophyta</taxon>
        <taxon>Embryophyta</taxon>
        <taxon>Tracheophyta</taxon>
        <taxon>Spermatophyta</taxon>
        <taxon>Magnoliopsida</taxon>
        <taxon>eudicotyledons</taxon>
        <taxon>Gunneridae</taxon>
        <taxon>Pentapetalae</taxon>
        <taxon>rosids</taxon>
        <taxon>malvids</taxon>
        <taxon>Brassicales</taxon>
        <taxon>Brassicaceae</taxon>
        <taxon>Brassiceae</taxon>
        <taxon>Brassica</taxon>
    </lineage>
</organism>
<proteinExistence type="predicted"/>
<reference evidence="2 3" key="1">
    <citation type="submission" date="2021-05" db="EMBL/GenBank/DDBJ databases">
        <title>Genome Assembly of Synthetic Allotetraploid Brassica napus Reveals Homoeologous Exchanges between Subgenomes.</title>
        <authorList>
            <person name="Davis J.T."/>
        </authorList>
    </citation>
    <scope>NUCLEOTIDE SEQUENCE [LARGE SCALE GENOMIC DNA]</scope>
    <source>
        <strain evidence="3">cv. Da-Ae</strain>
        <tissue evidence="2">Seedling</tissue>
    </source>
</reference>
<sequence>MVRQQFKKHMNETDPKKIQNLMILTHCTLGILSCICLSGKFALTQKSFMLVFGSASRGLINHMLFESAKLTGRKVSQSS</sequence>
<name>A0ABQ8EP00_BRANA</name>
<dbReference type="EMBL" id="JAGKQM010000001">
    <property type="protein sequence ID" value="KAH0943407.1"/>
    <property type="molecule type" value="Genomic_DNA"/>
</dbReference>
<evidence type="ECO:0000313" key="2">
    <source>
        <dbReference type="EMBL" id="KAH0943407.1"/>
    </source>
</evidence>
<dbReference type="PROSITE" id="PS51257">
    <property type="entry name" value="PROKAR_LIPOPROTEIN"/>
    <property type="match status" value="1"/>
</dbReference>
<dbReference type="PANTHER" id="PTHR47579:SF3">
    <property type="entry name" value="COMPLEX 1 LYR PROTEIN DOMAIN-CONTAINING PROTEIN"/>
    <property type="match status" value="1"/>
</dbReference>
<dbReference type="CDD" id="cd20251">
    <property type="entry name" value="Complex1_LYR_SF"/>
    <property type="match status" value="1"/>
</dbReference>
<gene>
    <name evidence="2" type="ORF">HID58_003044</name>
</gene>
<keyword evidence="1" id="KW-0812">Transmembrane</keyword>
<protein>
    <submittedName>
        <fullName evidence="2">Uncharacterized protein</fullName>
    </submittedName>
</protein>
<keyword evidence="1" id="KW-1133">Transmembrane helix</keyword>
<comment type="caution">
    <text evidence="2">The sequence shown here is derived from an EMBL/GenBank/DDBJ whole genome shotgun (WGS) entry which is preliminary data.</text>
</comment>
<keyword evidence="3" id="KW-1185">Reference proteome</keyword>